<dbReference type="Ensembl" id="ENSANAT00000024408.1">
    <property type="protein sequence ID" value="ENSANAP00000006638.1"/>
    <property type="gene ID" value="ENSANAG00000021369.1"/>
</dbReference>
<protein>
    <recommendedName>
        <fullName evidence="3">Peptidase M24 domain-containing protein</fullName>
    </recommendedName>
</protein>
<dbReference type="InterPro" id="IPR036005">
    <property type="entry name" value="Creatinase/aminopeptidase-like"/>
</dbReference>
<comment type="similarity">
    <text evidence="1">Belongs to the peptidase M24 family.</text>
</comment>
<dbReference type="PANTHER" id="PTHR10804:SF130">
    <property type="entry name" value="PROLIFERATION-ASSOCIATED PROTEIN 2G4"/>
    <property type="match status" value="1"/>
</dbReference>
<dbReference type="AlphaFoldDB" id="A0A2K5CD91"/>
<dbReference type="SUPFAM" id="SSF55920">
    <property type="entry name" value="Creatinase/aminopeptidase"/>
    <property type="match status" value="1"/>
</dbReference>
<dbReference type="Pfam" id="PF00557">
    <property type="entry name" value="Peptidase_M24"/>
    <property type="match status" value="1"/>
</dbReference>
<keyword evidence="5" id="KW-1185">Reference proteome</keyword>
<name>A0A2K5CD91_AOTNA</name>
<accession>A0A2K5CD91</accession>
<dbReference type="Gene3D" id="1.10.10.10">
    <property type="entry name" value="Winged helix-like DNA-binding domain superfamily/Winged helix DNA-binding domain"/>
    <property type="match status" value="1"/>
</dbReference>
<dbReference type="PANTHER" id="PTHR10804">
    <property type="entry name" value="PROTEASE FAMILY M24 METHIONYL AMINOPEPTIDASE, AMINOPEPTIDASE P"/>
    <property type="match status" value="1"/>
</dbReference>
<dbReference type="Proteomes" id="UP000233020">
    <property type="component" value="Unplaced"/>
</dbReference>
<dbReference type="InterPro" id="IPR000994">
    <property type="entry name" value="Pept_M24"/>
</dbReference>
<dbReference type="GeneTree" id="ENSGT00940000154281"/>
<organism evidence="4 5">
    <name type="scientific">Aotus nancymaae</name>
    <name type="common">Ma's night monkey</name>
    <dbReference type="NCBI Taxonomy" id="37293"/>
    <lineage>
        <taxon>Eukaryota</taxon>
        <taxon>Metazoa</taxon>
        <taxon>Chordata</taxon>
        <taxon>Craniata</taxon>
        <taxon>Vertebrata</taxon>
        <taxon>Euteleostomi</taxon>
        <taxon>Mammalia</taxon>
        <taxon>Eutheria</taxon>
        <taxon>Euarchontoglires</taxon>
        <taxon>Primates</taxon>
        <taxon>Haplorrhini</taxon>
        <taxon>Platyrrhini</taxon>
        <taxon>Aotidae</taxon>
        <taxon>Aotus</taxon>
    </lineage>
</organism>
<feature type="compositionally biased region" description="Low complexity" evidence="2">
    <location>
        <begin position="299"/>
        <end position="313"/>
    </location>
</feature>
<evidence type="ECO:0000313" key="5">
    <source>
        <dbReference type="Proteomes" id="UP000233020"/>
    </source>
</evidence>
<reference evidence="4" key="1">
    <citation type="submission" date="2025-08" db="UniProtKB">
        <authorList>
            <consortium name="Ensembl"/>
        </authorList>
    </citation>
    <scope>IDENTIFICATION</scope>
</reference>
<dbReference type="InterPro" id="IPR036388">
    <property type="entry name" value="WH-like_DNA-bd_sf"/>
</dbReference>
<feature type="region of interest" description="Disordered" evidence="2">
    <location>
        <begin position="297"/>
        <end position="330"/>
    </location>
</feature>
<evidence type="ECO:0000313" key="4">
    <source>
        <dbReference type="Ensembl" id="ENSANAP00000006638.1"/>
    </source>
</evidence>
<dbReference type="OMA" id="NCTPVEG"/>
<dbReference type="STRING" id="37293.ENSANAP00000006638"/>
<dbReference type="CDD" id="cd01089">
    <property type="entry name" value="PA2G4-like"/>
    <property type="match status" value="1"/>
</dbReference>
<evidence type="ECO:0000256" key="1">
    <source>
        <dbReference type="ARBA" id="ARBA00007319"/>
    </source>
</evidence>
<dbReference type="InterPro" id="IPR047113">
    <property type="entry name" value="PA2G4/ARX1"/>
</dbReference>
<reference evidence="4" key="2">
    <citation type="submission" date="2025-09" db="UniProtKB">
        <authorList>
            <consortium name="Ensembl"/>
        </authorList>
    </citation>
    <scope>IDENTIFICATION</scope>
</reference>
<feature type="domain" description="Peptidase M24" evidence="3">
    <location>
        <begin position="57"/>
        <end position="165"/>
    </location>
</feature>
<evidence type="ECO:0000256" key="2">
    <source>
        <dbReference type="SAM" id="MobiDB-lite"/>
    </source>
</evidence>
<dbReference type="Gene3D" id="3.90.230.10">
    <property type="entry name" value="Creatinase/methionine aminopeptidase superfamily"/>
    <property type="match status" value="1"/>
</dbReference>
<evidence type="ECO:0000259" key="3">
    <source>
        <dbReference type="Pfam" id="PF00557"/>
    </source>
</evidence>
<proteinExistence type="inferred from homology"/>
<sequence>ILGKDKQQEQTIVENLVMTKGGIANWVLWSLLEAFISGVWVLSLCEEGDAIIMAETEKIFKKEKEMKKDIAFPTSISVIVCQFSPLKSDKDYILKEGDLGVHVDGFIANVVHTFVVDVAQGIQITGWKADVIKAAHLCAEAALSLAKPGNQNTQVTEAWDKVAHSFNCMPIEGMLPTDQQKKDHKKAEFYVFLSTGEGKAKDAGQRTTIYKGDPVERHFDAVPFTLRAWMGVVECTKHGLLQPFDVLCEKRGEFVAQFKFTVLLMPNGSMLITSDPFEPDLCKSEIEVQDAELKALLQSSSTSKTAETTTSGETLEEKKTSLSTNSAGET</sequence>